<name>A0A7W6UL29_9HYPH</name>
<evidence type="ECO:0000313" key="3">
    <source>
        <dbReference type="Proteomes" id="UP000533724"/>
    </source>
</evidence>
<dbReference type="Proteomes" id="UP000533724">
    <property type="component" value="Unassembled WGS sequence"/>
</dbReference>
<gene>
    <name evidence="2" type="ORF">GGE15_003391</name>
</gene>
<feature type="region of interest" description="Disordered" evidence="1">
    <location>
        <begin position="43"/>
        <end position="89"/>
    </location>
</feature>
<evidence type="ECO:0008006" key="4">
    <source>
        <dbReference type="Google" id="ProtNLM"/>
    </source>
</evidence>
<organism evidence="2 3">
    <name type="scientific">Rhizobium esperanzae</name>
    <dbReference type="NCBI Taxonomy" id="1967781"/>
    <lineage>
        <taxon>Bacteria</taxon>
        <taxon>Pseudomonadati</taxon>
        <taxon>Pseudomonadota</taxon>
        <taxon>Alphaproteobacteria</taxon>
        <taxon>Hyphomicrobiales</taxon>
        <taxon>Rhizobiaceae</taxon>
        <taxon>Rhizobium/Agrobacterium group</taxon>
        <taxon>Rhizobium</taxon>
    </lineage>
</organism>
<evidence type="ECO:0000313" key="2">
    <source>
        <dbReference type="EMBL" id="MBB4440115.1"/>
    </source>
</evidence>
<dbReference type="AlphaFoldDB" id="A0A7W6UL29"/>
<protein>
    <recommendedName>
        <fullName evidence="4">SH3 domain-containing protein</fullName>
    </recommendedName>
</protein>
<comment type="caution">
    <text evidence="2">The sequence shown here is derived from an EMBL/GenBank/DDBJ whole genome shotgun (WGS) entry which is preliminary data.</text>
</comment>
<evidence type="ECO:0000256" key="1">
    <source>
        <dbReference type="SAM" id="MobiDB-lite"/>
    </source>
</evidence>
<accession>A0A7W6UL29</accession>
<feature type="compositionally biased region" description="Basic and acidic residues" evidence="1">
    <location>
        <begin position="145"/>
        <end position="165"/>
    </location>
</feature>
<dbReference type="EMBL" id="JACIHI010000007">
    <property type="protein sequence ID" value="MBB4440115.1"/>
    <property type="molecule type" value="Genomic_DNA"/>
</dbReference>
<sequence length="243" mass="26043">MGSKTMPRRRRGSSKAPKLGGPILWFLLIAGICGAIFGEKPTQSVSAPPVHQLPNSAGAAAPQDKRNSDLARGGGSGSGNAPFSGNADTNQIGQEAIATTEVPAAAEYPNDKVREVILLGSKGEWSQIRDKLTRREGWISTSLLSDRKPEQKAEPEDEKRDDLPREPTVSTPRISDATIAQRIIAQSLSMYPGSCACPYNTDRGGRRCGKRSAYNRGGGYAPICFAGDISREMIAAFRKQDGQ</sequence>
<reference evidence="2 3" key="1">
    <citation type="submission" date="2020-08" db="EMBL/GenBank/DDBJ databases">
        <title>Genomic Encyclopedia of Type Strains, Phase IV (KMG-V): Genome sequencing to study the core and pangenomes of soil and plant-associated prokaryotes.</title>
        <authorList>
            <person name="Whitman W."/>
        </authorList>
    </citation>
    <scope>NUCLEOTIDE SEQUENCE [LARGE SCALE GENOMIC DNA]</scope>
    <source>
        <strain evidence="2 3">SEMIA 414</strain>
    </source>
</reference>
<feature type="compositionally biased region" description="Polar residues" evidence="1">
    <location>
        <begin position="79"/>
        <end position="89"/>
    </location>
</feature>
<proteinExistence type="predicted"/>
<feature type="region of interest" description="Disordered" evidence="1">
    <location>
        <begin position="143"/>
        <end position="172"/>
    </location>
</feature>